<name>A0A6J4VEF9_9BACT</name>
<dbReference type="AlphaFoldDB" id="A0A6J4VEF9"/>
<sequence length="41" mass="4276">MSTPGSKSSRVSCPGIAPLAAATGRLYPIMRTIQVDQPITC</sequence>
<dbReference type="EMBL" id="CADCWJ010000608">
    <property type="protein sequence ID" value="CAA9574940.1"/>
    <property type="molecule type" value="Genomic_DNA"/>
</dbReference>
<proteinExistence type="predicted"/>
<reference evidence="1" key="1">
    <citation type="submission" date="2020-02" db="EMBL/GenBank/DDBJ databases">
        <authorList>
            <person name="Meier V. D."/>
        </authorList>
    </citation>
    <scope>NUCLEOTIDE SEQUENCE</scope>
    <source>
        <strain evidence="1">AVDCRST_MAG87</strain>
    </source>
</reference>
<evidence type="ECO:0000313" key="1">
    <source>
        <dbReference type="EMBL" id="CAA9574940.1"/>
    </source>
</evidence>
<accession>A0A6J4VEF9</accession>
<protein>
    <submittedName>
        <fullName evidence="1">Uncharacterized protein</fullName>
    </submittedName>
</protein>
<organism evidence="1">
    <name type="scientific">uncultured Thermomicrobiales bacterium</name>
    <dbReference type="NCBI Taxonomy" id="1645740"/>
    <lineage>
        <taxon>Bacteria</taxon>
        <taxon>Pseudomonadati</taxon>
        <taxon>Thermomicrobiota</taxon>
        <taxon>Thermomicrobia</taxon>
        <taxon>Thermomicrobiales</taxon>
        <taxon>environmental samples</taxon>
    </lineage>
</organism>
<gene>
    <name evidence="1" type="ORF">AVDCRST_MAG87-2787</name>
</gene>